<keyword evidence="3" id="KW-1185">Reference proteome</keyword>
<sequence length="362" mass="39997">MFVSREELLPRDDTLQEHHEAMLAEAQLVETDKRDKSATGGLFKGVFKNASILGQAARAVLRDLEDGVDRCPMCSWELEDGLCNHCGFDAAGSVDFSDDDGQSISTDYDGHGFGDSETDGDMSLQDFDYDGIDYDFDVHHHIRLPIHRDFHHRLEGEDGTTANSAISVTSDSEGDVTPIYGREDEMHLESDDSDDDSDDSSNSSEMRSFIDDDEGDSEDDDATVRTRSPISGFNTYPGNVTVHYNASVTTSATSEDDDSEEEIVTTSRKAPHRTAPRRQRRVVDSDSEDEDVAESTAREGGDDEEVDQLSELHSTASSSPPRAVRGEFLPLESLTSSPPPRSAASRRARRVSQRARSHRRRA</sequence>
<gene>
    <name evidence="2" type="ORF">UCRPC4_g00207</name>
</gene>
<dbReference type="OrthoDB" id="6105938at2759"/>
<feature type="compositionally biased region" description="Polar residues" evidence="1">
    <location>
        <begin position="311"/>
        <end position="320"/>
    </location>
</feature>
<organism evidence="2 3">
    <name type="scientific">Phaeomoniella chlamydospora</name>
    <name type="common">Phaeoacremonium chlamydosporum</name>
    <dbReference type="NCBI Taxonomy" id="158046"/>
    <lineage>
        <taxon>Eukaryota</taxon>
        <taxon>Fungi</taxon>
        <taxon>Dikarya</taxon>
        <taxon>Ascomycota</taxon>
        <taxon>Pezizomycotina</taxon>
        <taxon>Eurotiomycetes</taxon>
        <taxon>Chaetothyriomycetidae</taxon>
        <taxon>Phaeomoniellales</taxon>
        <taxon>Phaeomoniellaceae</taxon>
        <taxon>Phaeomoniella</taxon>
    </lineage>
</organism>
<reference evidence="2 3" key="2">
    <citation type="submission" date="2015-05" db="EMBL/GenBank/DDBJ databases">
        <authorList>
            <person name="Morales-Cruz A."/>
            <person name="Amrine K.C."/>
            <person name="Cantu D."/>
        </authorList>
    </citation>
    <scope>NUCLEOTIDE SEQUENCE [LARGE SCALE GENOMIC DNA]</scope>
    <source>
        <strain evidence="2">UCRPC4</strain>
    </source>
</reference>
<protein>
    <submittedName>
        <fullName evidence="2">Putative ring finger domain-containing protein</fullName>
    </submittedName>
</protein>
<dbReference type="EMBL" id="LCWF01000006">
    <property type="protein sequence ID" value="KKY29018.1"/>
    <property type="molecule type" value="Genomic_DNA"/>
</dbReference>
<dbReference type="Proteomes" id="UP000053317">
    <property type="component" value="Unassembled WGS sequence"/>
</dbReference>
<proteinExistence type="predicted"/>
<dbReference type="AlphaFoldDB" id="A0A0G2H109"/>
<evidence type="ECO:0000313" key="3">
    <source>
        <dbReference type="Proteomes" id="UP000053317"/>
    </source>
</evidence>
<accession>A0A0G2H109</accession>
<reference evidence="2 3" key="1">
    <citation type="submission" date="2015-05" db="EMBL/GenBank/DDBJ databases">
        <title>Distinctive expansion of gene families associated with plant cell wall degradation and secondary metabolism in the genomes of grapevine trunk pathogens.</title>
        <authorList>
            <person name="Lawrence D.P."/>
            <person name="Travadon R."/>
            <person name="Rolshausen P.E."/>
            <person name="Baumgartner K."/>
        </authorList>
    </citation>
    <scope>NUCLEOTIDE SEQUENCE [LARGE SCALE GENOMIC DNA]</scope>
    <source>
        <strain evidence="2">UCRPC4</strain>
    </source>
</reference>
<feature type="compositionally biased region" description="Acidic residues" evidence="1">
    <location>
        <begin position="254"/>
        <end position="263"/>
    </location>
</feature>
<evidence type="ECO:0000313" key="2">
    <source>
        <dbReference type="EMBL" id="KKY29018.1"/>
    </source>
</evidence>
<feature type="compositionally biased region" description="Acidic residues" evidence="1">
    <location>
        <begin position="211"/>
        <end position="221"/>
    </location>
</feature>
<feature type="compositionally biased region" description="Basic residues" evidence="1">
    <location>
        <begin position="269"/>
        <end position="280"/>
    </location>
</feature>
<feature type="region of interest" description="Disordered" evidence="1">
    <location>
        <begin position="184"/>
        <end position="362"/>
    </location>
</feature>
<name>A0A0G2H109_PHACM</name>
<evidence type="ECO:0000256" key="1">
    <source>
        <dbReference type="SAM" id="MobiDB-lite"/>
    </source>
</evidence>
<feature type="compositionally biased region" description="Polar residues" evidence="1">
    <location>
        <begin position="225"/>
        <end position="244"/>
    </location>
</feature>
<comment type="caution">
    <text evidence="2">The sequence shown here is derived from an EMBL/GenBank/DDBJ whole genome shotgun (WGS) entry which is preliminary data.</text>
</comment>
<feature type="compositionally biased region" description="Basic residues" evidence="1">
    <location>
        <begin position="344"/>
        <end position="362"/>
    </location>
</feature>